<evidence type="ECO:0000313" key="2">
    <source>
        <dbReference type="Proteomes" id="UP000184032"/>
    </source>
</evidence>
<dbReference type="Proteomes" id="UP000184032">
    <property type="component" value="Unassembled WGS sequence"/>
</dbReference>
<gene>
    <name evidence="1" type="ORF">SAMN02745245_00260</name>
</gene>
<evidence type="ECO:0008006" key="3">
    <source>
        <dbReference type="Google" id="ProtNLM"/>
    </source>
</evidence>
<organism evidence="1 2">
    <name type="scientific">Anaerosphaera aminiphila DSM 21120</name>
    <dbReference type="NCBI Taxonomy" id="1120995"/>
    <lineage>
        <taxon>Bacteria</taxon>
        <taxon>Bacillati</taxon>
        <taxon>Bacillota</taxon>
        <taxon>Tissierellia</taxon>
        <taxon>Tissierellales</taxon>
        <taxon>Peptoniphilaceae</taxon>
        <taxon>Anaerosphaera</taxon>
    </lineage>
</organism>
<dbReference type="EMBL" id="FQXI01000001">
    <property type="protein sequence ID" value="SHG99151.1"/>
    <property type="molecule type" value="Genomic_DNA"/>
</dbReference>
<keyword evidence="2" id="KW-1185">Reference proteome</keyword>
<dbReference type="AlphaFoldDB" id="A0A1M5PBE5"/>
<proteinExistence type="predicted"/>
<dbReference type="Pfam" id="PF06935">
    <property type="entry name" value="DUF1284"/>
    <property type="match status" value="1"/>
</dbReference>
<dbReference type="STRING" id="1120995.SAMN02745245_00260"/>
<dbReference type="InterPro" id="IPR009702">
    <property type="entry name" value="DUF1284"/>
</dbReference>
<evidence type="ECO:0000313" key="1">
    <source>
        <dbReference type="EMBL" id="SHG99151.1"/>
    </source>
</evidence>
<reference evidence="1 2" key="1">
    <citation type="submission" date="2016-11" db="EMBL/GenBank/DDBJ databases">
        <authorList>
            <person name="Jaros S."/>
            <person name="Januszkiewicz K."/>
            <person name="Wedrychowicz H."/>
        </authorList>
    </citation>
    <scope>NUCLEOTIDE SEQUENCE [LARGE SCALE GENOMIC DNA]</scope>
    <source>
        <strain evidence="1 2">DSM 21120</strain>
    </source>
</reference>
<sequence length="129" mass="15055">MYKLRPHHLLCTQGYSGNGYSEDFVDNMNTITSYLRNNLNSKIEIIFSTDDLCASCPNKIGTNLCKDNFKVQSYDEKIINYFNIEEKIYNYNKIVSEIFSKITPLILEDICSNCAWYPISRCRKNILQI</sequence>
<name>A0A1M5PBE5_9FIRM</name>
<dbReference type="OrthoDB" id="121064at2"/>
<accession>A0A1M5PBE5</accession>
<protein>
    <recommendedName>
        <fullName evidence="3">DUF1284 domain-containing protein</fullName>
    </recommendedName>
</protein>
<dbReference type="RefSeq" id="WP_073183013.1">
    <property type="nucleotide sequence ID" value="NZ_FQXI01000001.1"/>
</dbReference>